<feature type="transmembrane region" description="Helical" evidence="6">
    <location>
        <begin position="332"/>
        <end position="353"/>
    </location>
</feature>
<evidence type="ECO:0000259" key="7">
    <source>
        <dbReference type="Pfam" id="PF01578"/>
    </source>
</evidence>
<feature type="transmembrane region" description="Helical" evidence="6">
    <location>
        <begin position="302"/>
        <end position="320"/>
    </location>
</feature>
<feature type="transmembrane region" description="Helical" evidence="6">
    <location>
        <begin position="669"/>
        <end position="685"/>
    </location>
</feature>
<dbReference type="eggNOG" id="COG0755">
    <property type="taxonomic scope" value="Bacteria"/>
</dbReference>
<dbReference type="GO" id="GO:0017004">
    <property type="term" value="P:cytochrome complex assembly"/>
    <property type="evidence" value="ECO:0007669"/>
    <property type="project" value="UniProtKB-KW"/>
</dbReference>
<sequence>MRPVFNFLFSIKTTLLLLAILGIGAAAATFIENDYGTSTARVLVYYSWWYIGALFLAGINLAGVIWRYRMWRHPPRFLFHSAFLLIGIGAATTHYFGQEGILHIREGKSENRMLTAEPYLQVTIHTPRGSWYQEFQKDFSAIGDNSFREIILFDGGKELTVQFVDYKFAKKGRATMGLLSVKVCYEGDCKVTRLVGRRGGKGFPKTLDFGDVKVTVEFGSKVVHLPFALKLRDFQLERYPGSMAPSSYASEVTVIDPKSGNFDYRIYMNHTLDHRGYKFFQSSYDQDERGTILSVNDDPGKWPTYLGYILLALGLLWNLFDPTSRFGKLVRYLRATAPFLALLVILGTGFLPVEAATPSDFERYLPGYRQGSAATAGNFGRLIVQSPMGRMEPVNSLDTQLLYKLHGSLSWKGMDQDQVLMGMLSRPELWRYARLLKVKSPKLRKVLGLPDGEKYAAFADAFEGKKGYKLKKYVEEANRIKPGERGTFEREVIALDEKLNVIYMVFYGNLYRIFPMPGDPHNTWYNPLEAMQKFAGKERATVEALTRHFIDAAAAGDWQAADRMVGQIRHYQQRYGASLIPPKEKIDAELLYNRLHLFPRLVGLYLLLGLVLILAGFAEILRENPGPWFRRIRLGAGAVLILLFALHTFGLGLRWYIAGHAPWSDAYESLLYISWSAMLAGLIFFRHSLLVLGATVMVAGIFLFTAHLSNINPQITNLVPVLKSYWLTLHVSVITASYGFLGLGALVGYIVLWLFILRNPAKRPQIDRAIRRLVAVDEAALILGLSMLTVGNFIGGVWANESWGRYWGWDPKETWAYVSIIVYTIVVHLRLIRRWDRPFILATASFLAFASVIMTYFGVNFYLSGMHSYASGEPVPIPGWVYAVTVAAIVTILLAWPKRDLGPVLRGGSSIKSPERFGKEV</sequence>
<dbReference type="PANTHER" id="PTHR30071:SF1">
    <property type="entry name" value="CYTOCHROME B_B6 PROTEIN-RELATED"/>
    <property type="match status" value="1"/>
</dbReference>
<dbReference type="Pfam" id="PF05140">
    <property type="entry name" value="ResB"/>
    <property type="match status" value="1"/>
</dbReference>
<feature type="domain" description="Cytochrome c assembly protein" evidence="7">
    <location>
        <begin position="663"/>
        <end position="867"/>
    </location>
</feature>
<evidence type="ECO:0000313" key="9">
    <source>
        <dbReference type="EMBL" id="ADV46604.1"/>
    </source>
</evidence>
<proteinExistence type="predicted"/>
<dbReference type="InterPro" id="IPR045062">
    <property type="entry name" value="Cyt_c_biogenesis_CcsA/CcmC"/>
</dbReference>
<organism evidence="9 10">
    <name type="scientific">Nitratifractor salsuginis (strain DSM 16511 / JCM 12458 / E9I37-1)</name>
    <dbReference type="NCBI Taxonomy" id="749222"/>
    <lineage>
        <taxon>Bacteria</taxon>
        <taxon>Pseudomonadati</taxon>
        <taxon>Campylobacterota</taxon>
        <taxon>Epsilonproteobacteria</taxon>
        <taxon>Campylobacterales</taxon>
        <taxon>Sulfurovaceae</taxon>
        <taxon>Nitratifractor</taxon>
    </lineage>
</organism>
<protein>
    <submittedName>
        <fullName evidence="9">Cytochrome c assembly protein</fullName>
    </submittedName>
</protein>
<evidence type="ECO:0000259" key="8">
    <source>
        <dbReference type="Pfam" id="PF05140"/>
    </source>
</evidence>
<dbReference type="OrthoDB" id="9814290at2"/>
<keyword evidence="10" id="KW-1185">Reference proteome</keyword>
<feature type="transmembrane region" description="Helical" evidence="6">
    <location>
        <begin position="839"/>
        <end position="859"/>
    </location>
</feature>
<comment type="subcellular location">
    <subcellularLocation>
        <location evidence="1">Membrane</location>
        <topology evidence="1">Multi-pass membrane protein</topology>
    </subcellularLocation>
</comment>
<reference evidence="10" key="2">
    <citation type="submission" date="2011-01" db="EMBL/GenBank/DDBJ databases">
        <title>The complete genome of Nitratifractor salsuginis DSM 16511.</title>
        <authorList>
            <consortium name="US DOE Joint Genome Institute (JGI-PGF)"/>
            <person name="Lucas S."/>
            <person name="Copeland A."/>
            <person name="Lapidus A."/>
            <person name="Bruce D."/>
            <person name="Goodwin L."/>
            <person name="Pitluck S."/>
            <person name="Kyrpides N."/>
            <person name="Mavromatis K."/>
            <person name="Ivanova N."/>
            <person name="Mikhailova N."/>
            <person name="Zeytun A."/>
            <person name="Detter J.C."/>
            <person name="Tapia R."/>
            <person name="Han C."/>
            <person name="Land M."/>
            <person name="Hauser L."/>
            <person name="Markowitz V."/>
            <person name="Cheng J.-F."/>
            <person name="Hugenholtz P."/>
            <person name="Woyke T."/>
            <person name="Wu D."/>
            <person name="Tindall B."/>
            <person name="Schuetze A."/>
            <person name="Brambilla E."/>
            <person name="Klenk H.-P."/>
            <person name="Eisen J.A."/>
        </authorList>
    </citation>
    <scope>NUCLEOTIDE SEQUENCE [LARGE SCALE GENOMIC DNA]</scope>
    <source>
        <strain evidence="10">DSM 16511 / JCM 12458 / E9I37-1</strain>
    </source>
</reference>
<evidence type="ECO:0000256" key="6">
    <source>
        <dbReference type="SAM" id="Phobius"/>
    </source>
</evidence>
<gene>
    <name evidence="9" type="ordered locus">Nitsa_1353</name>
</gene>
<dbReference type="RefSeq" id="WP_013554294.1">
    <property type="nucleotide sequence ID" value="NC_014935.1"/>
</dbReference>
<reference evidence="9 10" key="1">
    <citation type="journal article" date="2011" name="Stand. Genomic Sci.">
        <title>Complete genome sequence of Nitratifractor salsuginis type strain (E9I37-1).</title>
        <authorList>
            <person name="Anderson I."/>
            <person name="Sikorski J."/>
            <person name="Zeytun A."/>
            <person name="Nolan M."/>
            <person name="Lapidus A."/>
            <person name="Lucas S."/>
            <person name="Hammon N."/>
            <person name="Deshpande S."/>
            <person name="Cheng J.F."/>
            <person name="Tapia R."/>
            <person name="Han C."/>
            <person name="Goodwin L."/>
            <person name="Pitluck S."/>
            <person name="Liolios K."/>
            <person name="Pagani I."/>
            <person name="Ivanova N."/>
            <person name="Huntemann M."/>
            <person name="Mavromatis K."/>
            <person name="Ovchinikova G."/>
            <person name="Pati A."/>
            <person name="Chen A."/>
            <person name="Palaniappan K."/>
            <person name="Land M."/>
            <person name="Hauser L."/>
            <person name="Brambilla E.M."/>
            <person name="Ngatchou-Djao O.D."/>
            <person name="Rohde M."/>
            <person name="Tindall B.J."/>
            <person name="Goker M."/>
            <person name="Detter J.C."/>
            <person name="Woyke T."/>
            <person name="Bristow J."/>
            <person name="Eisen J.A."/>
            <person name="Markowitz V."/>
            <person name="Hugenholtz P."/>
            <person name="Klenk H.P."/>
            <person name="Kyrpides N.C."/>
        </authorList>
    </citation>
    <scope>NUCLEOTIDE SEQUENCE [LARGE SCALE GENOMIC DNA]</scope>
    <source>
        <strain evidence="10">DSM 16511 / JCM 12458 / E9I37-1</strain>
    </source>
</reference>
<feature type="transmembrane region" description="Helical" evidence="6">
    <location>
        <begin position="729"/>
        <end position="757"/>
    </location>
</feature>
<dbReference type="GO" id="GO:0020037">
    <property type="term" value="F:heme binding"/>
    <property type="evidence" value="ECO:0007669"/>
    <property type="project" value="InterPro"/>
</dbReference>
<feature type="transmembrane region" description="Helical" evidence="6">
    <location>
        <begin position="778"/>
        <end position="799"/>
    </location>
</feature>
<dbReference type="Proteomes" id="UP000008633">
    <property type="component" value="Chromosome"/>
</dbReference>
<feature type="transmembrane region" description="Helical" evidence="6">
    <location>
        <begin position="814"/>
        <end position="832"/>
    </location>
</feature>
<feature type="transmembrane region" description="Helical" evidence="6">
    <location>
        <begin position="602"/>
        <end position="622"/>
    </location>
</feature>
<name>E6WZ92_NITSE</name>
<keyword evidence="3" id="KW-0201">Cytochrome c-type biogenesis</keyword>
<evidence type="ECO:0000256" key="5">
    <source>
        <dbReference type="ARBA" id="ARBA00023136"/>
    </source>
</evidence>
<feature type="transmembrane region" description="Helical" evidence="6">
    <location>
        <begin position="634"/>
        <end position="657"/>
    </location>
</feature>
<keyword evidence="2 6" id="KW-0812">Transmembrane</keyword>
<dbReference type="STRING" id="749222.Nitsa_1353"/>
<dbReference type="AlphaFoldDB" id="E6WZ92"/>
<dbReference type="GO" id="GO:0005886">
    <property type="term" value="C:plasma membrane"/>
    <property type="evidence" value="ECO:0007669"/>
    <property type="project" value="TreeGrafter"/>
</dbReference>
<keyword evidence="4 6" id="KW-1133">Transmembrane helix</keyword>
<keyword evidence="5 6" id="KW-0472">Membrane</keyword>
<dbReference type="HOGENOM" id="CLU_008710_0_0_7"/>
<feature type="transmembrane region" description="Helical" evidence="6">
    <location>
        <begin position="43"/>
        <end position="65"/>
    </location>
</feature>
<dbReference type="EMBL" id="CP002452">
    <property type="protein sequence ID" value="ADV46604.1"/>
    <property type="molecule type" value="Genomic_DNA"/>
</dbReference>
<accession>E6WZ92</accession>
<dbReference type="PANTHER" id="PTHR30071">
    <property type="entry name" value="HEME EXPORTER PROTEIN C"/>
    <property type="match status" value="1"/>
</dbReference>
<feature type="transmembrane region" description="Helical" evidence="6">
    <location>
        <begin position="879"/>
        <end position="896"/>
    </location>
</feature>
<evidence type="ECO:0000256" key="1">
    <source>
        <dbReference type="ARBA" id="ARBA00004141"/>
    </source>
</evidence>
<evidence type="ECO:0000313" key="10">
    <source>
        <dbReference type="Proteomes" id="UP000008633"/>
    </source>
</evidence>
<evidence type="ECO:0000256" key="3">
    <source>
        <dbReference type="ARBA" id="ARBA00022748"/>
    </source>
</evidence>
<dbReference type="InterPro" id="IPR002541">
    <property type="entry name" value="Cyt_c_assembly"/>
</dbReference>
<dbReference type="eggNOG" id="COG1333">
    <property type="taxonomic scope" value="Bacteria"/>
</dbReference>
<feature type="transmembrane region" description="Helical" evidence="6">
    <location>
        <begin position="77"/>
        <end position="96"/>
    </location>
</feature>
<dbReference type="InterPro" id="IPR007816">
    <property type="entry name" value="ResB-like_domain"/>
</dbReference>
<evidence type="ECO:0000256" key="4">
    <source>
        <dbReference type="ARBA" id="ARBA00022989"/>
    </source>
</evidence>
<evidence type="ECO:0000256" key="2">
    <source>
        <dbReference type="ARBA" id="ARBA00022692"/>
    </source>
</evidence>
<dbReference type="Pfam" id="PF01578">
    <property type="entry name" value="Cytochrom_C_asm"/>
    <property type="match status" value="1"/>
</dbReference>
<feature type="domain" description="ResB-like" evidence="8">
    <location>
        <begin position="214"/>
        <end position="288"/>
    </location>
</feature>
<feature type="transmembrane region" description="Helical" evidence="6">
    <location>
        <begin position="690"/>
        <end position="709"/>
    </location>
</feature>
<dbReference type="KEGG" id="nsa:Nitsa_1353"/>